<protein>
    <submittedName>
        <fullName evidence="1">Uncharacterized protein</fullName>
    </submittedName>
</protein>
<name>A0ABR6NHV7_9SPHN</name>
<evidence type="ECO:0000313" key="1">
    <source>
        <dbReference type="EMBL" id="MBB5986864.1"/>
    </source>
</evidence>
<evidence type="ECO:0000313" key="2">
    <source>
        <dbReference type="Proteomes" id="UP001138540"/>
    </source>
</evidence>
<reference evidence="1 2" key="1">
    <citation type="submission" date="2020-08" db="EMBL/GenBank/DDBJ databases">
        <title>Exploring microbial biodiversity for novel pathways involved in the catabolism of aromatic compounds derived from lignin.</title>
        <authorList>
            <person name="Elkins J."/>
        </authorList>
    </citation>
    <scope>NUCLEOTIDE SEQUENCE [LARGE SCALE GENOMIC DNA]</scope>
    <source>
        <strain evidence="1 2">B1D3A</strain>
    </source>
</reference>
<dbReference type="EMBL" id="JACHKA010000001">
    <property type="protein sequence ID" value="MBB5986864.1"/>
    <property type="molecule type" value="Genomic_DNA"/>
</dbReference>
<organism evidence="1 2">
    <name type="scientific">Sphingobium lignivorans</name>
    <dbReference type="NCBI Taxonomy" id="2735886"/>
    <lineage>
        <taxon>Bacteria</taxon>
        <taxon>Pseudomonadati</taxon>
        <taxon>Pseudomonadota</taxon>
        <taxon>Alphaproteobacteria</taxon>
        <taxon>Sphingomonadales</taxon>
        <taxon>Sphingomonadaceae</taxon>
        <taxon>Sphingobium</taxon>
    </lineage>
</organism>
<proteinExistence type="predicted"/>
<accession>A0ABR6NHV7</accession>
<sequence length="42" mass="4425">MAHHIVTNDVIPDSIRDPASSFFSNRVAPAIFKAAGSRSSPG</sequence>
<gene>
    <name evidence="1" type="ORF">HNP60_002838</name>
</gene>
<keyword evidence="2" id="KW-1185">Reference proteome</keyword>
<dbReference type="Proteomes" id="UP001138540">
    <property type="component" value="Unassembled WGS sequence"/>
</dbReference>
<comment type="caution">
    <text evidence="1">The sequence shown here is derived from an EMBL/GenBank/DDBJ whole genome shotgun (WGS) entry which is preliminary data.</text>
</comment>